<evidence type="ECO:0000313" key="1">
    <source>
        <dbReference type="EMBL" id="CAD5124498.1"/>
    </source>
</evidence>
<dbReference type="PANTHER" id="PTHR34828:SF1">
    <property type="entry name" value="TESTIS-EXPRESSED PROTEIN 45"/>
    <property type="match status" value="1"/>
</dbReference>
<dbReference type="EMBL" id="CAJFCJ010000021">
    <property type="protein sequence ID" value="CAD5124498.1"/>
    <property type="molecule type" value="Genomic_DNA"/>
</dbReference>
<dbReference type="AlphaFoldDB" id="A0A7I8W8P9"/>
<dbReference type="OrthoDB" id="6151791at2759"/>
<dbReference type="PANTHER" id="PTHR34828">
    <property type="entry name" value="TESTIS-EXPRESSED PROTEIN 45"/>
    <property type="match status" value="1"/>
</dbReference>
<evidence type="ECO:0000313" key="2">
    <source>
        <dbReference type="Proteomes" id="UP000549394"/>
    </source>
</evidence>
<reference evidence="1 2" key="1">
    <citation type="submission" date="2020-08" db="EMBL/GenBank/DDBJ databases">
        <authorList>
            <person name="Hejnol A."/>
        </authorList>
    </citation>
    <scope>NUCLEOTIDE SEQUENCE [LARGE SCALE GENOMIC DNA]</scope>
</reference>
<accession>A0A7I8W8P9</accession>
<protein>
    <submittedName>
        <fullName evidence="1">DgyrCDS12777</fullName>
    </submittedName>
</protein>
<keyword evidence="2" id="KW-1185">Reference proteome</keyword>
<sequence>MAKTLETHPCVETPPAGLKIAPGSLSASHFTVCQDPQTIPESMESVFKRDYPPWPIDSRPSAADRLQPAKLFGVDDRHFNARASETTHAYPAYDACKPQLRSDRLKLASTNFKMDADRDKIPAEISTQKADYTPKACDRARANPQANLSSIPLYGLRSDVPMSDYKDRYRKFEADKPETIRPAEGKPTILGDQRQHSYTTTHRKVFEPKTAERLPPLPAPVGSNIPAGDPEKVGTGPTVHQMSYVKHDPSLLKGYNRSAVAGKLQQTHFDQTDGSGRYDNYSTTFKDSYVPLAAPEKNWKMSKHRNHSDLPQGDPKPFIACTTHKVDYIPNRVDKVNLVKGADKRTASNVEFGDPDQMTSFYSTTMRDEFTPKEGAKGSCVMDNSKSSIPIKLYDNSFDDGTTYKNDFIEKRQDKLVPDPDALDNLRKTHFDAPLANTREFKTEHREAFVPFAATDNVGVDPTKLQRSSVPLGSLGKTIVQKDNTTYYSDYVNPVKNKFLC</sequence>
<comment type="caution">
    <text evidence="1">The sequence shown here is derived from an EMBL/GenBank/DDBJ whole genome shotgun (WGS) entry which is preliminary data.</text>
</comment>
<proteinExistence type="predicted"/>
<organism evidence="1 2">
    <name type="scientific">Dimorphilus gyrociliatus</name>
    <dbReference type="NCBI Taxonomy" id="2664684"/>
    <lineage>
        <taxon>Eukaryota</taxon>
        <taxon>Metazoa</taxon>
        <taxon>Spiralia</taxon>
        <taxon>Lophotrochozoa</taxon>
        <taxon>Annelida</taxon>
        <taxon>Polychaeta</taxon>
        <taxon>Polychaeta incertae sedis</taxon>
        <taxon>Dinophilidae</taxon>
        <taxon>Dimorphilus</taxon>
    </lineage>
</organism>
<gene>
    <name evidence="1" type="ORF">DGYR_LOCUS12033</name>
</gene>
<dbReference type="InterPro" id="IPR028001">
    <property type="entry name" value="SAXO5"/>
</dbReference>
<dbReference type="Proteomes" id="UP000549394">
    <property type="component" value="Unassembled WGS sequence"/>
</dbReference>
<name>A0A7I8W8P9_9ANNE</name>